<gene>
    <name evidence="1" type="ORF">BU16DRAFT_556902</name>
</gene>
<dbReference type="EMBL" id="MU004183">
    <property type="protein sequence ID" value="KAF2500434.1"/>
    <property type="molecule type" value="Genomic_DNA"/>
</dbReference>
<evidence type="ECO:0000313" key="1">
    <source>
        <dbReference type="EMBL" id="KAF2500434.1"/>
    </source>
</evidence>
<dbReference type="Proteomes" id="UP000799750">
    <property type="component" value="Unassembled WGS sequence"/>
</dbReference>
<keyword evidence="2" id="KW-1185">Reference proteome</keyword>
<sequence>MASAASASIVPVSRFPSTSYVPFALFGPSPPHLPQPAPFFPHDLEATQPARAGHPERALRAGLWAFELTLATQRPADLLRITPNLKHYLVEARDIKLLLPHIPGVVGISIICFDLDLSSPKDTSGPLPGLVSPLLCCLSDANFPRRSYISIVYFYLN</sequence>
<accession>A0A6A6R7S4</accession>
<name>A0A6A6R7S4_9PEZI</name>
<organism evidence="1 2">
    <name type="scientific">Lophium mytilinum</name>
    <dbReference type="NCBI Taxonomy" id="390894"/>
    <lineage>
        <taxon>Eukaryota</taxon>
        <taxon>Fungi</taxon>
        <taxon>Dikarya</taxon>
        <taxon>Ascomycota</taxon>
        <taxon>Pezizomycotina</taxon>
        <taxon>Dothideomycetes</taxon>
        <taxon>Pleosporomycetidae</taxon>
        <taxon>Mytilinidiales</taxon>
        <taxon>Mytilinidiaceae</taxon>
        <taxon>Lophium</taxon>
    </lineage>
</organism>
<evidence type="ECO:0000313" key="2">
    <source>
        <dbReference type="Proteomes" id="UP000799750"/>
    </source>
</evidence>
<reference evidence="1" key="1">
    <citation type="journal article" date="2020" name="Stud. Mycol.">
        <title>101 Dothideomycetes genomes: a test case for predicting lifestyles and emergence of pathogens.</title>
        <authorList>
            <person name="Haridas S."/>
            <person name="Albert R."/>
            <person name="Binder M."/>
            <person name="Bloem J."/>
            <person name="Labutti K."/>
            <person name="Salamov A."/>
            <person name="Andreopoulos B."/>
            <person name="Baker S."/>
            <person name="Barry K."/>
            <person name="Bills G."/>
            <person name="Bluhm B."/>
            <person name="Cannon C."/>
            <person name="Castanera R."/>
            <person name="Culley D."/>
            <person name="Daum C."/>
            <person name="Ezra D."/>
            <person name="Gonzalez J."/>
            <person name="Henrissat B."/>
            <person name="Kuo A."/>
            <person name="Liang C."/>
            <person name="Lipzen A."/>
            <person name="Lutzoni F."/>
            <person name="Magnuson J."/>
            <person name="Mondo S."/>
            <person name="Nolan M."/>
            <person name="Ohm R."/>
            <person name="Pangilinan J."/>
            <person name="Park H.-J."/>
            <person name="Ramirez L."/>
            <person name="Alfaro M."/>
            <person name="Sun H."/>
            <person name="Tritt A."/>
            <person name="Yoshinaga Y."/>
            <person name="Zwiers L.-H."/>
            <person name="Turgeon B."/>
            <person name="Goodwin S."/>
            <person name="Spatafora J."/>
            <person name="Crous P."/>
            <person name="Grigoriev I."/>
        </authorList>
    </citation>
    <scope>NUCLEOTIDE SEQUENCE</scope>
    <source>
        <strain evidence="1">CBS 269.34</strain>
    </source>
</reference>
<proteinExistence type="predicted"/>
<protein>
    <submittedName>
        <fullName evidence="1">Uncharacterized protein</fullName>
    </submittedName>
</protein>
<dbReference type="AlphaFoldDB" id="A0A6A6R7S4"/>